<evidence type="ECO:0000256" key="1">
    <source>
        <dbReference type="ARBA" id="ARBA00005417"/>
    </source>
</evidence>
<dbReference type="GO" id="GO:0016887">
    <property type="term" value="F:ATP hydrolysis activity"/>
    <property type="evidence" value="ECO:0007669"/>
    <property type="project" value="InterPro"/>
</dbReference>
<dbReference type="Pfam" id="PF00005">
    <property type="entry name" value="ABC_tran"/>
    <property type="match status" value="1"/>
</dbReference>
<keyword evidence="5 7" id="KW-0067">ATP-binding</keyword>
<dbReference type="AlphaFoldDB" id="A0A520N0D8"/>
<dbReference type="Gene3D" id="3.40.50.300">
    <property type="entry name" value="P-loop containing nucleotide triphosphate hydrolases"/>
    <property type="match status" value="1"/>
</dbReference>
<dbReference type="SUPFAM" id="SSF52540">
    <property type="entry name" value="P-loop containing nucleoside triphosphate hydrolases"/>
    <property type="match status" value="1"/>
</dbReference>
<dbReference type="PANTHER" id="PTHR42711:SF5">
    <property type="entry name" value="ABC TRANSPORTER ATP-BINDING PROTEIN NATA"/>
    <property type="match status" value="1"/>
</dbReference>
<sequence>MIKVENLYKTFKTNSEEKGFFGKKKINFQAVKNLNFNVKEGQVLSLLGPNGCGKTTTLRMIAGMLEPAQGTAFIDGKDVRTHKQEIKSLIGYMTNNTSLYDRLTVIETVKFFAELNQIDQDTYMSRANDLFAQLDMNNYLNKKISDLSTGMKQKTSIVRTLIHDPKIVILDEPTTGVDVTGQSIIMDLIRSIKDQNKTIIFSTHQLGEVKDIADKIIVMDSGEKVFDGNNSDFQAINPKQTFNEIFMDMVNE</sequence>
<dbReference type="InterPro" id="IPR003593">
    <property type="entry name" value="AAA+_ATPase"/>
</dbReference>
<dbReference type="Proteomes" id="UP000315825">
    <property type="component" value="Unassembled WGS sequence"/>
</dbReference>
<evidence type="ECO:0000313" key="7">
    <source>
        <dbReference type="EMBL" id="RZO26915.1"/>
    </source>
</evidence>
<dbReference type="InterPro" id="IPR050763">
    <property type="entry name" value="ABC_transporter_ATP-binding"/>
</dbReference>
<organism evidence="7 8">
    <name type="scientific">SAR86 cluster bacterium</name>
    <dbReference type="NCBI Taxonomy" id="2030880"/>
    <lineage>
        <taxon>Bacteria</taxon>
        <taxon>Pseudomonadati</taxon>
        <taxon>Pseudomonadota</taxon>
        <taxon>Gammaproteobacteria</taxon>
        <taxon>SAR86 cluster</taxon>
    </lineage>
</organism>
<dbReference type="InterPro" id="IPR003439">
    <property type="entry name" value="ABC_transporter-like_ATP-bd"/>
</dbReference>
<evidence type="ECO:0000313" key="8">
    <source>
        <dbReference type="Proteomes" id="UP000315825"/>
    </source>
</evidence>
<evidence type="ECO:0000256" key="5">
    <source>
        <dbReference type="ARBA" id="ARBA00022840"/>
    </source>
</evidence>
<dbReference type="EMBL" id="SHBE01000002">
    <property type="protein sequence ID" value="RZO26915.1"/>
    <property type="molecule type" value="Genomic_DNA"/>
</dbReference>
<dbReference type="GO" id="GO:0005524">
    <property type="term" value="F:ATP binding"/>
    <property type="evidence" value="ECO:0007669"/>
    <property type="project" value="UniProtKB-KW"/>
</dbReference>
<dbReference type="PANTHER" id="PTHR42711">
    <property type="entry name" value="ABC TRANSPORTER ATP-BINDING PROTEIN"/>
    <property type="match status" value="1"/>
</dbReference>
<evidence type="ECO:0000256" key="2">
    <source>
        <dbReference type="ARBA" id="ARBA00022448"/>
    </source>
</evidence>
<proteinExistence type="inferred from homology"/>
<dbReference type="PROSITE" id="PS50893">
    <property type="entry name" value="ABC_TRANSPORTER_2"/>
    <property type="match status" value="1"/>
</dbReference>
<evidence type="ECO:0000259" key="6">
    <source>
        <dbReference type="PROSITE" id="PS50893"/>
    </source>
</evidence>
<dbReference type="InterPro" id="IPR027417">
    <property type="entry name" value="P-loop_NTPase"/>
</dbReference>
<keyword evidence="3" id="KW-0536">Nodulation</keyword>
<protein>
    <submittedName>
        <fullName evidence="7">ATP-binding cassette domain-containing protein</fullName>
    </submittedName>
</protein>
<comment type="caution">
    <text evidence="7">The sequence shown here is derived from an EMBL/GenBank/DDBJ whole genome shotgun (WGS) entry which is preliminary data.</text>
</comment>
<feature type="domain" description="ABC transporter" evidence="6">
    <location>
        <begin position="2"/>
        <end position="246"/>
    </location>
</feature>
<keyword evidence="4" id="KW-0547">Nucleotide-binding</keyword>
<accession>A0A520N0D8</accession>
<evidence type="ECO:0000256" key="3">
    <source>
        <dbReference type="ARBA" id="ARBA00022458"/>
    </source>
</evidence>
<dbReference type="SMART" id="SM00382">
    <property type="entry name" value="AAA"/>
    <property type="match status" value="1"/>
</dbReference>
<gene>
    <name evidence="7" type="ORF">EVA92_01845</name>
</gene>
<reference evidence="7 8" key="1">
    <citation type="submission" date="2019-02" db="EMBL/GenBank/DDBJ databases">
        <title>Prokaryotic population dynamics and viral predation in marine succession experiment using metagenomics: the confinement effect.</title>
        <authorList>
            <person name="Haro-Moreno J.M."/>
            <person name="Rodriguez-Valera F."/>
            <person name="Lopez-Perez M."/>
        </authorList>
    </citation>
    <scope>NUCLEOTIDE SEQUENCE [LARGE SCALE GENOMIC DNA]</scope>
    <source>
        <strain evidence="7">MED-G159</strain>
    </source>
</reference>
<name>A0A520N0D8_9GAMM</name>
<evidence type="ECO:0000256" key="4">
    <source>
        <dbReference type="ARBA" id="ARBA00022741"/>
    </source>
</evidence>
<keyword evidence="2" id="KW-0813">Transport</keyword>
<comment type="similarity">
    <text evidence="1">Belongs to the ABC transporter superfamily.</text>
</comment>